<reference evidence="3 4" key="1">
    <citation type="journal article" date="2018" name="Cell">
        <title>The Chara Genome: Secondary Complexity and Implications for Plant Terrestrialization.</title>
        <authorList>
            <person name="Nishiyama T."/>
            <person name="Sakayama H."/>
            <person name="Vries J.D."/>
            <person name="Buschmann H."/>
            <person name="Saint-Marcoux D."/>
            <person name="Ullrich K.K."/>
            <person name="Haas F.B."/>
            <person name="Vanderstraeten L."/>
            <person name="Becker D."/>
            <person name="Lang D."/>
            <person name="Vosolsobe S."/>
            <person name="Rombauts S."/>
            <person name="Wilhelmsson P.K.I."/>
            <person name="Janitza P."/>
            <person name="Kern R."/>
            <person name="Heyl A."/>
            <person name="Rumpler F."/>
            <person name="Villalobos L.I.A.C."/>
            <person name="Clay J.M."/>
            <person name="Skokan R."/>
            <person name="Toyoda A."/>
            <person name="Suzuki Y."/>
            <person name="Kagoshima H."/>
            <person name="Schijlen E."/>
            <person name="Tajeshwar N."/>
            <person name="Catarino B."/>
            <person name="Hetherington A.J."/>
            <person name="Saltykova A."/>
            <person name="Bonnot C."/>
            <person name="Breuninger H."/>
            <person name="Symeonidi A."/>
            <person name="Radhakrishnan G.V."/>
            <person name="Van Nieuwerburgh F."/>
            <person name="Deforce D."/>
            <person name="Chang C."/>
            <person name="Karol K.G."/>
            <person name="Hedrich R."/>
            <person name="Ulvskov P."/>
            <person name="Glockner G."/>
            <person name="Delwiche C.F."/>
            <person name="Petrasek J."/>
            <person name="Van de Peer Y."/>
            <person name="Friml J."/>
            <person name="Beilby M."/>
            <person name="Dolan L."/>
            <person name="Kohara Y."/>
            <person name="Sugano S."/>
            <person name="Fujiyama A."/>
            <person name="Delaux P.-M."/>
            <person name="Quint M."/>
            <person name="TheiBen G."/>
            <person name="Hagemann M."/>
            <person name="Harholt J."/>
            <person name="Dunand C."/>
            <person name="Zachgo S."/>
            <person name="Langdale J."/>
            <person name="Maumus F."/>
            <person name="Straeten D.V.D."/>
            <person name="Gould S.B."/>
            <person name="Rensing S.A."/>
        </authorList>
    </citation>
    <scope>NUCLEOTIDE SEQUENCE [LARGE SCALE GENOMIC DNA]</scope>
    <source>
        <strain evidence="3 4">S276</strain>
    </source>
</reference>
<evidence type="ECO:0000313" key="3">
    <source>
        <dbReference type="EMBL" id="GBG59078.1"/>
    </source>
</evidence>
<dbReference type="AlphaFoldDB" id="A0A388JMR3"/>
<keyword evidence="4" id="KW-1185">Reference proteome</keyword>
<proteinExistence type="predicted"/>
<dbReference type="InterPro" id="IPR005135">
    <property type="entry name" value="Endo/exonuclease/phosphatase"/>
</dbReference>
<evidence type="ECO:0000259" key="1">
    <source>
        <dbReference type="Pfam" id="PF00078"/>
    </source>
</evidence>
<dbReference type="OMA" id="FRLNIAN"/>
<dbReference type="Proteomes" id="UP000265515">
    <property type="component" value="Unassembled WGS sequence"/>
</dbReference>
<evidence type="ECO:0000313" key="4">
    <source>
        <dbReference type="Proteomes" id="UP000265515"/>
    </source>
</evidence>
<dbReference type="InterPro" id="IPR036691">
    <property type="entry name" value="Endo/exonu/phosph_ase_sf"/>
</dbReference>
<dbReference type="Gramene" id="GBG59078">
    <property type="protein sequence ID" value="GBG59078"/>
    <property type="gene ID" value="CBR_g24421"/>
</dbReference>
<protein>
    <recommendedName>
        <fullName evidence="5">Reverse transcriptase domain-containing protein</fullName>
    </recommendedName>
</protein>
<accession>A0A388JMR3</accession>
<dbReference type="SUPFAM" id="SSF56672">
    <property type="entry name" value="DNA/RNA polymerases"/>
    <property type="match status" value="1"/>
</dbReference>
<dbReference type="EMBL" id="BFEA01000002">
    <property type="protein sequence ID" value="GBG59078.1"/>
    <property type="molecule type" value="Genomic_DNA"/>
</dbReference>
<dbReference type="InterPro" id="IPR043502">
    <property type="entry name" value="DNA/RNA_pol_sf"/>
</dbReference>
<dbReference type="OrthoDB" id="1938625at2759"/>
<gene>
    <name evidence="3" type="ORF">CBR_g24421</name>
</gene>
<comment type="caution">
    <text evidence="3">The sequence shown here is derived from an EMBL/GenBank/DDBJ whole genome shotgun (WGS) entry which is preliminary data.</text>
</comment>
<feature type="domain" description="Endonuclease/exonuclease/phosphatase" evidence="2">
    <location>
        <begin position="7"/>
        <end position="233"/>
    </location>
</feature>
<dbReference type="Pfam" id="PF03372">
    <property type="entry name" value="Exo_endo_phos"/>
    <property type="match status" value="1"/>
</dbReference>
<dbReference type="CDD" id="cd09076">
    <property type="entry name" value="L1-EN"/>
    <property type="match status" value="1"/>
</dbReference>
<dbReference type="SUPFAM" id="SSF56219">
    <property type="entry name" value="DNase I-like"/>
    <property type="match status" value="1"/>
</dbReference>
<name>A0A388JMR3_CHABU</name>
<dbReference type="Gene3D" id="3.60.10.10">
    <property type="entry name" value="Endonuclease/exonuclease/phosphatase"/>
    <property type="match status" value="1"/>
</dbReference>
<evidence type="ECO:0008006" key="5">
    <source>
        <dbReference type="Google" id="ProtNLM"/>
    </source>
</evidence>
<dbReference type="Pfam" id="PF00078">
    <property type="entry name" value="RVT_1"/>
    <property type="match status" value="1"/>
</dbReference>
<dbReference type="STRING" id="69332.A0A388JMR3"/>
<sequence>MGRIRIGTWNVKGLGDTGGRQKGRRLKQWIHDRNLDIALVQETKLSEAKLAQLTDWWDGPQLWSPARGSKGGTAILVHRRIEAEFLDYDADLWGRWVWLKLRIEGIVLVVATVYAPNEPNDRLQFVRALPYCLPRTEHMVIGGDWNLVSSPGLDSEAVDSMRRDREAFLQWKEAWGLVDIFRVLHPREPGFTWFASTASAAGAKRRLDFLLTTGACTQNTQTVSESNAGMSDHKPVIMEMNWSQGNRRGPGHFRLNIANLEDAGWIDWTEKHWYTWQQTRAHFDSFEDWMDAGLRIISHKYEIFSGIAAYRSNKEERSMLKRIEEAEANMQGHPISELAWAEERTQRMGEWEQLQIEKHARWDMIQREKGIVASDRMSKQCFQKLLPKRNLTPMRELHHPHLLGMELAQSNEAMCEYAATYFKDILATRKSFWDWETDLTKGSSFWDTFTPRITEEGRRDMDRPVTAEELRETVKSMAAGKAPGDDGLPVEFYKACWKTLEKDLLQLYNGILTGQQLGKTMTKGIITLLYKKGDRSEVRNRRPISLLNVVYKILAKALARRLGRYLPALVGWDQGAFVQGRSIFDNILTAVEALEVIEEENTNVSVLMIDLEKAYDRVNWTFVMTTLRVIGFGEPFCGWVKALYAMCKLSDTTLKKIKAAARRFIWKPQADENQGYISKVAWETLCKPRDEGGLGITDPNSQNLALLSSWLLKVAEMPEPPDWCLLAEKILLQEWGLSRTSDVWVAIMMDSFVNKRIKSKFWSSMLSAWKKVKPDIFVEPKSKDEVKRQPLFDNPHIKSVDNRPFLATAAPGNFGMKWTQRGVSQIGDLWDDLTGQWYPHSHLRGKLRQLPQQEERLRALIAAIPNSWKMLLGPQGVNPTDTWFKSTAEEEGACFYRLSSWQDDESGKCELEEYRRATEHGDILALYQTISRWGSQGLEEIRVRAVRLQGRGEPSVYKLIAGGLAKRLLKIDPLEWGWQVGTESILDLSNLSGDLVSTKMTKGEDLKTKVINRWETAQPCIQQPSERELKRLWEQLAKIPSQRLASLLWLQSQLSVPTSKWLSNRGMEGRLECDRCSWPVEIMTHLWWACPRSQKWWTWWFRHWAKLSGTSYAQDERWVLLGTLPEGISSSKGWGYIAQVCRVALMWVIWMDRNGRRFQGQGLQEKQAERMFRTTLKLEIRADWRRKVLKGSYESGRLWFAETWARPGGLATITDRKLKTSPWLD</sequence>
<dbReference type="PANTHER" id="PTHR19446">
    <property type="entry name" value="REVERSE TRANSCRIPTASES"/>
    <property type="match status" value="1"/>
</dbReference>
<organism evidence="3 4">
    <name type="scientific">Chara braunii</name>
    <name type="common">Braun's stonewort</name>
    <dbReference type="NCBI Taxonomy" id="69332"/>
    <lineage>
        <taxon>Eukaryota</taxon>
        <taxon>Viridiplantae</taxon>
        <taxon>Streptophyta</taxon>
        <taxon>Charophyceae</taxon>
        <taxon>Charales</taxon>
        <taxon>Characeae</taxon>
        <taxon>Chara</taxon>
    </lineage>
</organism>
<dbReference type="CDD" id="cd01650">
    <property type="entry name" value="RT_nLTR_like"/>
    <property type="match status" value="1"/>
</dbReference>
<dbReference type="GO" id="GO:0003824">
    <property type="term" value="F:catalytic activity"/>
    <property type="evidence" value="ECO:0007669"/>
    <property type="project" value="InterPro"/>
</dbReference>
<feature type="domain" description="Reverse transcriptase" evidence="1">
    <location>
        <begin position="534"/>
        <end position="653"/>
    </location>
</feature>
<evidence type="ECO:0000259" key="2">
    <source>
        <dbReference type="Pfam" id="PF03372"/>
    </source>
</evidence>
<dbReference type="InterPro" id="IPR000477">
    <property type="entry name" value="RT_dom"/>
</dbReference>